<dbReference type="InterPro" id="IPR037923">
    <property type="entry name" value="HTH-like"/>
</dbReference>
<dbReference type="InterPro" id="IPR014710">
    <property type="entry name" value="RmlC-like_jellyroll"/>
</dbReference>
<organism evidence="5 6">
    <name type="scientific">Vibrio rotiferianus</name>
    <dbReference type="NCBI Taxonomy" id="190895"/>
    <lineage>
        <taxon>Bacteria</taxon>
        <taxon>Pseudomonadati</taxon>
        <taxon>Pseudomonadota</taxon>
        <taxon>Gammaproteobacteria</taxon>
        <taxon>Vibrionales</taxon>
        <taxon>Vibrionaceae</taxon>
        <taxon>Vibrio</taxon>
    </lineage>
</organism>
<dbReference type="InterPro" id="IPR020449">
    <property type="entry name" value="Tscrpt_reg_AraC-type_HTH"/>
</dbReference>
<dbReference type="SUPFAM" id="SSF46689">
    <property type="entry name" value="Homeodomain-like"/>
    <property type="match status" value="1"/>
</dbReference>
<dbReference type="EMBL" id="VTYN01000015">
    <property type="protein sequence ID" value="NOH49415.1"/>
    <property type="molecule type" value="Genomic_DNA"/>
</dbReference>
<dbReference type="Gene3D" id="2.60.120.10">
    <property type="entry name" value="Jelly Rolls"/>
    <property type="match status" value="1"/>
</dbReference>
<sequence length="292" mass="33983">MSIIYQLKAHQKHSHLKFAYVDGHHHCDFAAHKHDFSELFLVVSGSGKHTVAEYEYPLRKGDVFVINGDIEHGFRDVNKLKIINLMFDSNTPFFEIPSMRQLSGYQAMFKVEPIARQTTEYKAKLTLDRHQLPEIERLLSVLKAEYEASRPGFEVMLTSLMQQLVIALSRMYQDQSQELPQTTLALSRALVFIEQHFSDVGVNSDAIAKAAFISKRQLERLFRQFLDTSPNQYLRDVQLNYATKLLREENERSVQHIAEQCGFSDSNYFSKCFKQKFQHSPRSYRKEHFLPA</sequence>
<dbReference type="Pfam" id="PF12833">
    <property type="entry name" value="HTH_18"/>
    <property type="match status" value="1"/>
</dbReference>
<dbReference type="RefSeq" id="WP_171358432.1">
    <property type="nucleotide sequence ID" value="NZ_VTYN01000015.1"/>
</dbReference>
<evidence type="ECO:0000259" key="4">
    <source>
        <dbReference type="PROSITE" id="PS01124"/>
    </source>
</evidence>
<dbReference type="PANTHER" id="PTHR43280:SF28">
    <property type="entry name" value="HTH-TYPE TRANSCRIPTIONAL ACTIVATOR RHAS"/>
    <property type="match status" value="1"/>
</dbReference>
<gene>
    <name evidence="5" type="ORF">F0262_15290</name>
</gene>
<dbReference type="AlphaFoldDB" id="A0A7Y3ZCA9"/>
<dbReference type="InterPro" id="IPR018060">
    <property type="entry name" value="HTH_AraC"/>
</dbReference>
<dbReference type="PRINTS" id="PR00032">
    <property type="entry name" value="HTHARAC"/>
</dbReference>
<keyword evidence="2" id="KW-0238">DNA-binding</keyword>
<dbReference type="PANTHER" id="PTHR43280">
    <property type="entry name" value="ARAC-FAMILY TRANSCRIPTIONAL REGULATOR"/>
    <property type="match status" value="1"/>
</dbReference>
<proteinExistence type="predicted"/>
<evidence type="ECO:0000256" key="3">
    <source>
        <dbReference type="ARBA" id="ARBA00023163"/>
    </source>
</evidence>
<dbReference type="InterPro" id="IPR009057">
    <property type="entry name" value="Homeodomain-like_sf"/>
</dbReference>
<dbReference type="Proteomes" id="UP000572072">
    <property type="component" value="Unassembled WGS sequence"/>
</dbReference>
<protein>
    <submittedName>
        <fullName evidence="5">Helix-turn-helix domain-containing protein</fullName>
    </submittedName>
</protein>
<dbReference type="GO" id="GO:0043565">
    <property type="term" value="F:sequence-specific DNA binding"/>
    <property type="evidence" value="ECO:0007669"/>
    <property type="project" value="InterPro"/>
</dbReference>
<comment type="caution">
    <text evidence="5">The sequence shown here is derived from an EMBL/GenBank/DDBJ whole genome shotgun (WGS) entry which is preliminary data.</text>
</comment>
<dbReference type="Gene3D" id="1.10.10.60">
    <property type="entry name" value="Homeodomain-like"/>
    <property type="match status" value="2"/>
</dbReference>
<name>A0A7Y3ZCA9_9VIBR</name>
<evidence type="ECO:0000256" key="1">
    <source>
        <dbReference type="ARBA" id="ARBA00023015"/>
    </source>
</evidence>
<keyword evidence="3" id="KW-0804">Transcription</keyword>
<dbReference type="SMART" id="SM00342">
    <property type="entry name" value="HTH_ARAC"/>
    <property type="match status" value="1"/>
</dbReference>
<dbReference type="PROSITE" id="PS01124">
    <property type="entry name" value="HTH_ARAC_FAMILY_2"/>
    <property type="match status" value="1"/>
</dbReference>
<evidence type="ECO:0000313" key="5">
    <source>
        <dbReference type="EMBL" id="NOH49415.1"/>
    </source>
</evidence>
<evidence type="ECO:0000313" key="6">
    <source>
        <dbReference type="Proteomes" id="UP000572072"/>
    </source>
</evidence>
<keyword evidence="1" id="KW-0805">Transcription regulation</keyword>
<dbReference type="InterPro" id="IPR013096">
    <property type="entry name" value="Cupin_2"/>
</dbReference>
<dbReference type="Pfam" id="PF07883">
    <property type="entry name" value="Cupin_2"/>
    <property type="match status" value="1"/>
</dbReference>
<feature type="domain" description="HTH araC/xylS-type" evidence="4">
    <location>
        <begin position="187"/>
        <end position="287"/>
    </location>
</feature>
<reference evidence="5 6" key="1">
    <citation type="submission" date="2019-08" db="EMBL/GenBank/DDBJ databases">
        <title>Draft genome sequencing and comparative genomics of hatchery-associated Vibrios.</title>
        <authorList>
            <person name="Kehlet-Delgado H."/>
            <person name="Mueller R.S."/>
        </authorList>
    </citation>
    <scope>NUCLEOTIDE SEQUENCE [LARGE SCALE GENOMIC DNA]</scope>
    <source>
        <strain evidence="5 6">00-78-3</strain>
    </source>
</reference>
<dbReference type="SUPFAM" id="SSF51215">
    <property type="entry name" value="Regulatory protein AraC"/>
    <property type="match status" value="1"/>
</dbReference>
<evidence type="ECO:0000256" key="2">
    <source>
        <dbReference type="ARBA" id="ARBA00023125"/>
    </source>
</evidence>
<accession>A0A7Y3ZCA9</accession>
<dbReference type="GO" id="GO:0003700">
    <property type="term" value="F:DNA-binding transcription factor activity"/>
    <property type="evidence" value="ECO:0007669"/>
    <property type="project" value="InterPro"/>
</dbReference>